<evidence type="ECO:0000313" key="2">
    <source>
        <dbReference type="EMBL" id="KAG5478848.1"/>
    </source>
</evidence>
<organism evidence="2 3">
    <name type="scientific">Leishmania enriettii</name>
    <dbReference type="NCBI Taxonomy" id="5663"/>
    <lineage>
        <taxon>Eukaryota</taxon>
        <taxon>Discoba</taxon>
        <taxon>Euglenozoa</taxon>
        <taxon>Kinetoplastea</taxon>
        <taxon>Metakinetoplastina</taxon>
        <taxon>Trypanosomatida</taxon>
        <taxon>Trypanosomatidae</taxon>
        <taxon>Leishmaniinae</taxon>
        <taxon>Leishmania</taxon>
    </lineage>
</organism>
<evidence type="ECO:0000259" key="1">
    <source>
        <dbReference type="Pfam" id="PF01408"/>
    </source>
</evidence>
<dbReference type="PANTHER" id="PTHR46368">
    <property type="match status" value="1"/>
</dbReference>
<dbReference type="InterPro" id="IPR036291">
    <property type="entry name" value="NAD(P)-bd_dom_sf"/>
</dbReference>
<accession>A0A836HCC3</accession>
<dbReference type="AlphaFoldDB" id="A0A836HCC3"/>
<dbReference type="OrthoDB" id="2129491at2759"/>
<dbReference type="GO" id="GO:0000166">
    <property type="term" value="F:nucleotide binding"/>
    <property type="evidence" value="ECO:0007669"/>
    <property type="project" value="InterPro"/>
</dbReference>
<dbReference type="PANTHER" id="PTHR46368:SF4">
    <property type="entry name" value="OS10G0403700 PROTEIN"/>
    <property type="match status" value="1"/>
</dbReference>
<evidence type="ECO:0000313" key="3">
    <source>
        <dbReference type="Proteomes" id="UP000674179"/>
    </source>
</evidence>
<dbReference type="GeneID" id="94172628"/>
<keyword evidence="3" id="KW-1185">Reference proteome</keyword>
<comment type="caution">
    <text evidence="2">The sequence shown here is derived from an EMBL/GenBank/DDBJ whole genome shotgun (WGS) entry which is preliminary data.</text>
</comment>
<dbReference type="SUPFAM" id="SSF55347">
    <property type="entry name" value="Glyceraldehyde-3-phosphate dehydrogenase-like, C-terminal domain"/>
    <property type="match status" value="1"/>
</dbReference>
<gene>
    <name evidence="2" type="ORF">CUR178_05428</name>
</gene>
<dbReference type="EMBL" id="JAFHKP010000023">
    <property type="protein sequence ID" value="KAG5478848.1"/>
    <property type="molecule type" value="Genomic_DNA"/>
</dbReference>
<dbReference type="Pfam" id="PF01408">
    <property type="entry name" value="GFO_IDH_MocA"/>
    <property type="match status" value="1"/>
</dbReference>
<dbReference type="RefSeq" id="XP_067692906.1">
    <property type="nucleotide sequence ID" value="XM_067837118.1"/>
</dbReference>
<name>A0A836HCC3_LEIEN</name>
<dbReference type="InterPro" id="IPR000683">
    <property type="entry name" value="Gfo/Idh/MocA-like_OxRdtase_N"/>
</dbReference>
<dbReference type="Gene3D" id="3.30.360.10">
    <property type="entry name" value="Dihydrodipicolinate Reductase, domain 2"/>
    <property type="match status" value="1"/>
</dbReference>
<reference evidence="2 3" key="1">
    <citation type="submission" date="2021-02" db="EMBL/GenBank/DDBJ databases">
        <title>Leishmania (Mundinia) enrietti genome sequencing and assembly.</title>
        <authorList>
            <person name="Almutairi H."/>
            <person name="Gatherer D."/>
        </authorList>
    </citation>
    <scope>NUCLEOTIDE SEQUENCE [LARGE SCALE GENOMIC DNA]</scope>
    <source>
        <strain evidence="2">CUR178</strain>
    </source>
</reference>
<dbReference type="SUPFAM" id="SSF51735">
    <property type="entry name" value="NAD(P)-binding Rossmann-fold domains"/>
    <property type="match status" value="1"/>
</dbReference>
<dbReference type="KEGG" id="lenr:94172628"/>
<feature type="domain" description="Gfo/Idh/MocA-like oxidoreductase N-terminal" evidence="1">
    <location>
        <begin position="6"/>
        <end position="141"/>
    </location>
</feature>
<proteinExistence type="predicted"/>
<dbReference type="Proteomes" id="UP000674179">
    <property type="component" value="Chromosome 23"/>
</dbReference>
<protein>
    <recommendedName>
        <fullName evidence="1">Gfo/Idh/MocA-like oxidoreductase N-terminal domain-containing protein</fullName>
    </recommendedName>
</protein>
<sequence length="462" mass="49156">MRKEPLRVGFLGASSVARKSWLAIHRAGHRVTFIGCRDACKGRELVGQLQKDIETDNQAKKAASSGAQPPFLAPSVGSYIDVVRADNVDVVYISVPTSRRPAWVRMCAEYGKHVVSEKPAASSAAELVECLHGMASKRLLFMDGTALSHSQRLQDVCRAVAELGGPVHINAHMSFTASPAFMASDIRLQPLLEPHGALGDLGWYCIRWILHIVDLAFPTGVTGRVTECDALQGGAGGNAAGSTSTIASPPGAPAGAAVSVSQQKRQKRAATAITGFEGNLEFSIPVLGSSDLAPAAAAEAPATVTASFQCSFHDCHDQTVDIFCRDGTVIVHGAINPTAEDRPRFVVQRHTVAAAPAAAARGSSAADATKEFQVYERLVEQRNDVVYSTASDEMDSARQMEQLWRDVGDSVMRLGKGDPLIAKPDLAKKWSMLAYVTQVVMDRVLEAAGQHALAVTTSFANA</sequence>
<dbReference type="Gene3D" id="3.40.50.720">
    <property type="entry name" value="NAD(P)-binding Rossmann-like Domain"/>
    <property type="match status" value="1"/>
</dbReference>